<keyword evidence="3" id="KW-1185">Reference proteome</keyword>
<dbReference type="PRINTS" id="PR01271">
    <property type="entry name" value="HISDACETLASE"/>
</dbReference>
<dbReference type="OrthoDB" id="1918432at2759"/>
<evidence type="ECO:0000259" key="1">
    <source>
        <dbReference type="Pfam" id="PF00850"/>
    </source>
</evidence>
<comment type="caution">
    <text evidence="2">The sequence shown here is derived from an EMBL/GenBank/DDBJ whole genome shotgun (WGS) entry which is preliminary data.</text>
</comment>
<reference evidence="2" key="1">
    <citation type="submission" date="2020-06" db="EMBL/GenBank/DDBJ databases">
        <title>Draft genome of Bugula neritina, a colonial animal packing powerful symbionts and potential medicines.</title>
        <authorList>
            <person name="Rayko M."/>
        </authorList>
    </citation>
    <scope>NUCLEOTIDE SEQUENCE [LARGE SCALE GENOMIC DNA]</scope>
    <source>
        <strain evidence="2">Kwan_BN1</strain>
    </source>
</reference>
<dbReference type="AlphaFoldDB" id="A0A7J7JMV1"/>
<dbReference type="InterPro" id="IPR023801">
    <property type="entry name" value="His_deacetylse_dom"/>
</dbReference>
<protein>
    <submittedName>
        <fullName evidence="2">HDAC3</fullName>
    </submittedName>
</protein>
<organism evidence="2 3">
    <name type="scientific">Bugula neritina</name>
    <name type="common">Brown bryozoan</name>
    <name type="synonym">Sertularia neritina</name>
    <dbReference type="NCBI Taxonomy" id="10212"/>
    <lineage>
        <taxon>Eukaryota</taxon>
        <taxon>Metazoa</taxon>
        <taxon>Spiralia</taxon>
        <taxon>Lophotrochozoa</taxon>
        <taxon>Bryozoa</taxon>
        <taxon>Gymnolaemata</taxon>
        <taxon>Cheilostomatida</taxon>
        <taxon>Flustrina</taxon>
        <taxon>Buguloidea</taxon>
        <taxon>Bugulidae</taxon>
        <taxon>Bugula</taxon>
    </lineage>
</organism>
<dbReference type="PANTHER" id="PTHR10625">
    <property type="entry name" value="HISTONE DEACETYLASE HDAC1-RELATED"/>
    <property type="match status" value="1"/>
</dbReference>
<sequence length="126" mass="14942">MTRMSEFPLWTWSSNETTRLALTHSLVFHYDLSKSMEVYRPYKASTYDMCRFHSEEYVDFLQRVTPHNVQGFTKLLQMFNVGDDCPVFDGIFDFCSRYTGASLDSAWKLNNEVCWQFYSSVYSYLI</sequence>
<name>A0A7J7JMV1_BUGNE</name>
<feature type="domain" description="Histone deacetylase" evidence="1">
    <location>
        <begin position="17"/>
        <end position="115"/>
    </location>
</feature>
<dbReference type="InterPro" id="IPR003084">
    <property type="entry name" value="HDAC_I/II"/>
</dbReference>
<accession>A0A7J7JMV1</accession>
<dbReference type="EMBL" id="VXIV02002178">
    <property type="protein sequence ID" value="KAF6026934.1"/>
    <property type="molecule type" value="Genomic_DNA"/>
</dbReference>
<proteinExistence type="predicted"/>
<evidence type="ECO:0000313" key="3">
    <source>
        <dbReference type="Proteomes" id="UP000593567"/>
    </source>
</evidence>
<dbReference type="SUPFAM" id="SSF52768">
    <property type="entry name" value="Arginase/deacetylase"/>
    <property type="match status" value="1"/>
</dbReference>
<dbReference type="Proteomes" id="UP000593567">
    <property type="component" value="Unassembled WGS sequence"/>
</dbReference>
<dbReference type="Gene3D" id="3.40.800.20">
    <property type="entry name" value="Histone deacetylase domain"/>
    <property type="match status" value="1"/>
</dbReference>
<dbReference type="InterPro" id="IPR037138">
    <property type="entry name" value="His_deacetylse_dom_sf"/>
</dbReference>
<dbReference type="GO" id="GO:0004407">
    <property type="term" value="F:histone deacetylase activity"/>
    <property type="evidence" value="ECO:0007669"/>
    <property type="project" value="InterPro"/>
</dbReference>
<dbReference type="InterPro" id="IPR023696">
    <property type="entry name" value="Ureohydrolase_dom_sf"/>
</dbReference>
<dbReference type="Pfam" id="PF00850">
    <property type="entry name" value="Hist_deacetyl"/>
    <property type="match status" value="1"/>
</dbReference>
<gene>
    <name evidence="2" type="ORF">EB796_014755</name>
</gene>
<dbReference type="GO" id="GO:0040029">
    <property type="term" value="P:epigenetic regulation of gene expression"/>
    <property type="evidence" value="ECO:0007669"/>
    <property type="project" value="TreeGrafter"/>
</dbReference>
<dbReference type="PANTHER" id="PTHR10625:SF36">
    <property type="entry name" value="HISTONE DEACETYLASE 3"/>
    <property type="match status" value="1"/>
</dbReference>
<evidence type="ECO:0000313" key="2">
    <source>
        <dbReference type="EMBL" id="KAF6026934.1"/>
    </source>
</evidence>